<dbReference type="InterPro" id="IPR052794">
    <property type="entry name" value="Mito_Ser_Protease_LACTB"/>
</dbReference>
<evidence type="ECO:0000313" key="3">
    <source>
        <dbReference type="Proteomes" id="UP000219048"/>
    </source>
</evidence>
<gene>
    <name evidence="2" type="ORF">SAMN06265377_0327</name>
</gene>
<dbReference type="EMBL" id="OBEH01000001">
    <property type="protein sequence ID" value="SNY94667.1"/>
    <property type="molecule type" value="Genomic_DNA"/>
</dbReference>
<dbReference type="Pfam" id="PF00144">
    <property type="entry name" value="Beta-lactamase"/>
    <property type="match status" value="1"/>
</dbReference>
<dbReference type="AlphaFoldDB" id="A0A285MDX5"/>
<dbReference type="SUPFAM" id="SSF56601">
    <property type="entry name" value="beta-lactamase/transpeptidase-like"/>
    <property type="match status" value="1"/>
</dbReference>
<dbReference type="PANTHER" id="PTHR46520">
    <property type="entry name" value="SERINE BETA-LACTAMASE-LIKE PROTEIN LACTB, MITOCHONDRIAL"/>
    <property type="match status" value="1"/>
</dbReference>
<keyword evidence="3" id="KW-1185">Reference proteome</keyword>
<name>A0A285MDX5_9FLAO</name>
<proteinExistence type="predicted"/>
<dbReference type="Proteomes" id="UP000219048">
    <property type="component" value="Unassembled WGS sequence"/>
</dbReference>
<dbReference type="GO" id="GO:0006508">
    <property type="term" value="P:proteolysis"/>
    <property type="evidence" value="ECO:0007669"/>
    <property type="project" value="TreeGrafter"/>
</dbReference>
<dbReference type="Gene3D" id="3.40.710.10">
    <property type="entry name" value="DD-peptidase/beta-lactamase superfamily"/>
    <property type="match status" value="1"/>
</dbReference>
<dbReference type="GO" id="GO:0019216">
    <property type="term" value="P:regulation of lipid metabolic process"/>
    <property type="evidence" value="ECO:0007669"/>
    <property type="project" value="TreeGrafter"/>
</dbReference>
<dbReference type="InterPro" id="IPR001466">
    <property type="entry name" value="Beta-lactam-related"/>
</dbReference>
<sequence length="399" mass="44814">MNWIHNQKTYSISNYLLMKNHSFATKQHSKFLTLRLSKAQAFFYLLAFLAIAPHTFHAQQASSIIKANHFLKKTLLKNNLPSLSVAVSKEGQLVYASAQGFADLELNIPATTESVYRIGSISKSMTAVLTMTLVEKGKLKIDIPIQNYCGIFPDKNVPINLKRLLTHQGGIRHYNFDKIEEEYYSITRYSSSSDAISIFKNDSLITIPGTKHFYSSYGYTLIGCAIEHITNTSFEEALQKYVLDVAQMSQTQLDYYEKIIPNRAKTYDLEKDSGFKNTRQVDLSNKFPGGGILSTPTDLVKFGNALLNHTLLKNATLKKMWKEQKTSTGESTNYALGWRISNDKKEIFHGGSSVGGKSFLLIIPKEQIVVAFTTNSSSFSTSRLKFAQQIATLFSKSNN</sequence>
<dbReference type="PANTHER" id="PTHR46520:SF1">
    <property type="entry name" value="SERINE BETA-LACTAMASE-LIKE PROTEIN LACTB, MITOCHONDRIAL"/>
    <property type="match status" value="1"/>
</dbReference>
<dbReference type="OrthoDB" id="9793489at2"/>
<accession>A0A285MDX5</accession>
<feature type="domain" description="Beta-lactamase-related" evidence="1">
    <location>
        <begin position="77"/>
        <end position="379"/>
    </location>
</feature>
<dbReference type="GO" id="GO:0008233">
    <property type="term" value="F:peptidase activity"/>
    <property type="evidence" value="ECO:0007669"/>
    <property type="project" value="TreeGrafter"/>
</dbReference>
<dbReference type="InterPro" id="IPR012338">
    <property type="entry name" value="Beta-lactam/transpept-like"/>
</dbReference>
<organism evidence="2 3">
    <name type="scientific">Flagellimonas pacifica</name>
    <dbReference type="NCBI Taxonomy" id="1247520"/>
    <lineage>
        <taxon>Bacteria</taxon>
        <taxon>Pseudomonadati</taxon>
        <taxon>Bacteroidota</taxon>
        <taxon>Flavobacteriia</taxon>
        <taxon>Flavobacteriales</taxon>
        <taxon>Flavobacteriaceae</taxon>
        <taxon>Flagellimonas</taxon>
    </lineage>
</organism>
<evidence type="ECO:0000313" key="2">
    <source>
        <dbReference type="EMBL" id="SNY94667.1"/>
    </source>
</evidence>
<reference evidence="3" key="1">
    <citation type="submission" date="2017-09" db="EMBL/GenBank/DDBJ databases">
        <authorList>
            <person name="Varghese N."/>
            <person name="Submissions S."/>
        </authorList>
    </citation>
    <scope>NUCLEOTIDE SEQUENCE [LARGE SCALE GENOMIC DNA]</scope>
    <source>
        <strain evidence="3">DSM 25885</strain>
    </source>
</reference>
<evidence type="ECO:0000259" key="1">
    <source>
        <dbReference type="Pfam" id="PF00144"/>
    </source>
</evidence>
<protein>
    <submittedName>
        <fullName evidence="2">Serine beta-lactamase-like protein LACTB</fullName>
    </submittedName>
</protein>